<dbReference type="GO" id="GO:0005096">
    <property type="term" value="F:GTPase activator activity"/>
    <property type="evidence" value="ECO:0007669"/>
    <property type="project" value="InterPro"/>
</dbReference>
<keyword evidence="7" id="KW-1185">Reference proteome</keyword>
<dbReference type="InterPro" id="IPR012945">
    <property type="entry name" value="Tubulin-bd_cofactor_C_dom"/>
</dbReference>
<dbReference type="SUPFAM" id="SSF69340">
    <property type="entry name" value="C-terminal domain of adenylylcyclase associated protein"/>
    <property type="match status" value="1"/>
</dbReference>
<reference evidence="6 7" key="1">
    <citation type="submission" date="2019-07" db="EMBL/GenBank/DDBJ databases">
        <title>Genomics analysis of Aphanomyces spp. identifies a new class of oomycete effector associated with host adaptation.</title>
        <authorList>
            <person name="Gaulin E."/>
        </authorList>
    </citation>
    <scope>NUCLEOTIDE SEQUENCE [LARGE SCALE GENOMIC DNA]</scope>
    <source>
        <strain evidence="6 7">ATCC 201684</strain>
    </source>
</reference>
<dbReference type="VEuPathDB" id="FungiDB:AeMF1_018699"/>
<feature type="region of interest" description="Disordered" evidence="4">
    <location>
        <begin position="1"/>
        <end position="35"/>
    </location>
</feature>
<dbReference type="PROSITE" id="PS51329">
    <property type="entry name" value="C_CAP_COFACTOR_C"/>
    <property type="match status" value="1"/>
</dbReference>
<protein>
    <recommendedName>
        <fullName evidence="5">C-CAP/cofactor C-like domain-containing protein</fullName>
    </recommendedName>
</protein>
<dbReference type="Gene3D" id="2.160.20.70">
    <property type="match status" value="1"/>
</dbReference>
<organism evidence="6 7">
    <name type="scientific">Aphanomyces euteiches</name>
    <dbReference type="NCBI Taxonomy" id="100861"/>
    <lineage>
        <taxon>Eukaryota</taxon>
        <taxon>Sar</taxon>
        <taxon>Stramenopiles</taxon>
        <taxon>Oomycota</taxon>
        <taxon>Saprolegniomycetes</taxon>
        <taxon>Saprolegniales</taxon>
        <taxon>Verrucalvaceae</taxon>
        <taxon>Aphanomyces</taxon>
    </lineage>
</organism>
<dbReference type="SMART" id="SM00673">
    <property type="entry name" value="CARP"/>
    <property type="match status" value="2"/>
</dbReference>
<dbReference type="InterPro" id="IPR016098">
    <property type="entry name" value="CAP/MinC_C"/>
</dbReference>
<dbReference type="GO" id="GO:0005525">
    <property type="term" value="F:GTP binding"/>
    <property type="evidence" value="ECO:0007669"/>
    <property type="project" value="UniProtKB-KW"/>
</dbReference>
<keyword evidence="3" id="KW-0342">GTP-binding</keyword>
<feature type="binding site" evidence="3">
    <location>
        <begin position="118"/>
        <end position="121"/>
    </location>
    <ligand>
        <name>GTP</name>
        <dbReference type="ChEBI" id="CHEBI:37565"/>
    </ligand>
</feature>
<dbReference type="InterPro" id="IPR039093">
    <property type="entry name" value="XRP2"/>
</dbReference>
<evidence type="ECO:0000256" key="1">
    <source>
        <dbReference type="ARBA" id="ARBA00008848"/>
    </source>
</evidence>
<dbReference type="PANTHER" id="PTHR15440:SF0">
    <property type="entry name" value="PROTEIN XRP2"/>
    <property type="match status" value="1"/>
</dbReference>
<keyword evidence="2 3" id="KW-0547">Nucleotide-binding</keyword>
<name>A0A6G0WZA8_9STRA</name>
<feature type="domain" description="C-CAP/cofactor C-like" evidence="5">
    <location>
        <begin position="24"/>
        <end position="182"/>
    </location>
</feature>
<dbReference type="GO" id="GO:1990075">
    <property type="term" value="C:periciliary membrane compartment"/>
    <property type="evidence" value="ECO:0007669"/>
    <property type="project" value="TreeGrafter"/>
</dbReference>
<dbReference type="InterPro" id="IPR006599">
    <property type="entry name" value="CARP_motif"/>
</dbReference>
<dbReference type="AlphaFoldDB" id="A0A6G0WZA8"/>
<evidence type="ECO:0000256" key="3">
    <source>
        <dbReference type="PIRSR" id="PIRSR037947-1"/>
    </source>
</evidence>
<dbReference type="GO" id="GO:0006892">
    <property type="term" value="P:post-Golgi vesicle-mediated transport"/>
    <property type="evidence" value="ECO:0007669"/>
    <property type="project" value="TreeGrafter"/>
</dbReference>
<dbReference type="EMBL" id="VJMJ01000128">
    <property type="protein sequence ID" value="KAF0732852.1"/>
    <property type="molecule type" value="Genomic_DNA"/>
</dbReference>
<evidence type="ECO:0000256" key="2">
    <source>
        <dbReference type="ARBA" id="ARBA00022741"/>
    </source>
</evidence>
<dbReference type="InterPro" id="IPR036223">
    <property type="entry name" value="CAP_C_sf"/>
</dbReference>
<gene>
    <name evidence="6" type="ORF">Ae201684_010179</name>
</gene>
<feature type="compositionally biased region" description="Low complexity" evidence="4">
    <location>
        <begin position="12"/>
        <end position="30"/>
    </location>
</feature>
<proteinExistence type="inferred from homology"/>
<evidence type="ECO:0000256" key="4">
    <source>
        <dbReference type="SAM" id="MobiDB-lite"/>
    </source>
</evidence>
<dbReference type="InterPro" id="IPR017901">
    <property type="entry name" value="C-CAP_CF_C-like"/>
</dbReference>
<evidence type="ECO:0000313" key="6">
    <source>
        <dbReference type="EMBL" id="KAF0732852.1"/>
    </source>
</evidence>
<dbReference type="PIRSF" id="PIRSF037947">
    <property type="entry name" value="Protein_XRP2"/>
    <property type="match status" value="1"/>
</dbReference>
<dbReference type="PANTHER" id="PTHR15440">
    <property type="entry name" value="XRP2 PROTEIN"/>
    <property type="match status" value="1"/>
</dbReference>
<evidence type="ECO:0000259" key="5">
    <source>
        <dbReference type="PROSITE" id="PS51329"/>
    </source>
</evidence>
<comment type="similarity">
    <text evidence="1">Belongs to the TBCC family.</text>
</comment>
<dbReference type="Pfam" id="PF07986">
    <property type="entry name" value="TBCC"/>
    <property type="match status" value="1"/>
</dbReference>
<dbReference type="Proteomes" id="UP000481153">
    <property type="component" value="Unassembled WGS sequence"/>
</dbReference>
<dbReference type="GO" id="GO:0005929">
    <property type="term" value="C:cilium"/>
    <property type="evidence" value="ECO:0007669"/>
    <property type="project" value="TreeGrafter"/>
</dbReference>
<sequence length="345" mass="38034">MGNALTRRQRQKSISSPGKTKSSPTKSSTTNFGKDPALNRADFIVSKQTDATVVKRPGQINGQQFLIEDCTRCNVFVLDHCTSVQIDECHDCTIFIGPCTASLFVRNCSRTTLVCIVQQFRTRDCTDMDIGLFSSTAPIIESSKSLRVSCSRVSYMGLQRQLDISKFSVWTNKWSEVFDFTPAPGNWVPQATSRALLDKLPADVATELGFVESNEIIPFTVGLPSRVLDQVAFICVTTGMSEVAMQVASALASSGELQLIQTRQFRITIAQAKQLFGKDDATRTKVATESPVGVIVMEWTAKDATALQTLLTNECIKTHANALFVDIAHAPSFVELCWNEWKEVI</sequence>
<evidence type="ECO:0000313" key="7">
    <source>
        <dbReference type="Proteomes" id="UP000481153"/>
    </source>
</evidence>
<accession>A0A6G0WZA8</accession>
<comment type="caution">
    <text evidence="6">The sequence shown here is derived from an EMBL/GenBank/DDBJ whole genome shotgun (WGS) entry which is preliminary data.</text>
</comment>